<comment type="function">
    <text evidence="11">May be involved in gonadal development.</text>
</comment>
<evidence type="ECO:0000256" key="3">
    <source>
        <dbReference type="ARBA" id="ARBA00022723"/>
    </source>
</evidence>
<dbReference type="FunFam" id="1.10.10.60:FF:000027">
    <property type="entry name" value="LIM/homeobox protein Lhx9"/>
    <property type="match status" value="1"/>
</dbReference>
<dbReference type="SMART" id="SM00389">
    <property type="entry name" value="HOX"/>
    <property type="match status" value="1"/>
</dbReference>
<evidence type="ECO:0000256" key="8">
    <source>
        <dbReference type="ARBA" id="ARBA00023155"/>
    </source>
</evidence>
<keyword evidence="7 12" id="KW-0238">DNA-binding</keyword>
<evidence type="ECO:0000256" key="12">
    <source>
        <dbReference type="PROSITE-ProRule" id="PRU00108"/>
    </source>
</evidence>
<feature type="domain" description="LIM zinc-binding" evidence="16">
    <location>
        <begin position="156"/>
        <end position="218"/>
    </location>
</feature>
<dbReference type="GO" id="GO:0000981">
    <property type="term" value="F:DNA-binding transcription factor activity, RNA polymerase II-specific"/>
    <property type="evidence" value="ECO:0007669"/>
    <property type="project" value="InterPro"/>
</dbReference>
<keyword evidence="5 13" id="KW-0862">Zinc</keyword>
<dbReference type="GO" id="GO:0005634">
    <property type="term" value="C:nucleus"/>
    <property type="evidence" value="ECO:0007669"/>
    <property type="project" value="UniProtKB-SubCell"/>
</dbReference>
<feature type="non-terminal residue" evidence="18">
    <location>
        <position position="425"/>
    </location>
</feature>
<evidence type="ECO:0000256" key="15">
    <source>
        <dbReference type="SAM" id="MobiDB-lite"/>
    </source>
</evidence>
<dbReference type="SUPFAM" id="SSF47113">
    <property type="entry name" value="Histone-fold"/>
    <property type="match status" value="1"/>
</dbReference>
<dbReference type="PRINTS" id="PR00622">
    <property type="entry name" value="HISTONEH3"/>
</dbReference>
<evidence type="ECO:0000256" key="10">
    <source>
        <dbReference type="ARBA" id="ARBA00040534"/>
    </source>
</evidence>
<gene>
    <name evidence="18" type="primary">Lhx2_1</name>
    <name evidence="18" type="ORF">GTO96_0004373</name>
</gene>
<organism evidence="18 19">
    <name type="scientific">Polypterus senegalus</name>
    <name type="common">Senegal bichir</name>
    <dbReference type="NCBI Taxonomy" id="55291"/>
    <lineage>
        <taxon>Eukaryota</taxon>
        <taxon>Metazoa</taxon>
        <taxon>Chordata</taxon>
        <taxon>Craniata</taxon>
        <taxon>Vertebrata</taxon>
        <taxon>Euteleostomi</taxon>
        <taxon>Actinopterygii</taxon>
        <taxon>Polypteriformes</taxon>
        <taxon>Polypteridae</taxon>
        <taxon>Polypterus</taxon>
    </lineage>
</organism>
<dbReference type="GO" id="GO:0000786">
    <property type="term" value="C:nucleosome"/>
    <property type="evidence" value="ECO:0007669"/>
    <property type="project" value="InterPro"/>
</dbReference>
<dbReference type="InterPro" id="IPR007125">
    <property type="entry name" value="H2A/H2B/H3"/>
</dbReference>
<evidence type="ECO:0000259" key="17">
    <source>
        <dbReference type="PROSITE" id="PS50071"/>
    </source>
</evidence>
<dbReference type="SMART" id="SM00428">
    <property type="entry name" value="H3"/>
    <property type="match status" value="1"/>
</dbReference>
<keyword evidence="4" id="KW-0677">Repeat</keyword>
<dbReference type="InterPro" id="IPR009057">
    <property type="entry name" value="Homeodomain-like_sf"/>
</dbReference>
<sequence>MYCNVNVFCIFWPGPSSASSSPGPSRVVKKKHYRPGTRALMEIRKYQKSTDLLIQKLPFSRVVREVCKDLTQMDLKWQALALAALQETSIDRTVICAGCGERVYDRYFLLALDKQWHSGCLRCSLCQSTLDSHLSCFCKDGTIYCKEDYYRQFCVERCARCGLGIPSSELVMRVRDYVFHLRCFNCHSCGSALHTGDLFTMQGCSLLCQRHCNSALSPTEHPPKPRLRKRKTVNVDNEERSQVDLVQQEDFLGCRDAHLTNHQGGGLGTKTKRIRTCFKNHQLRTMESYFAVKHNPDGKDWEQLAKKTGLPKRVLQVWFQNARAKLRKTMSSEDPSEGEGSVTSTTSTIDPSQISFTSTSPRDPSPVLESMGQPVRMSSPFLSFPEFASTYLTQSTPIMTPIFLNFDLGESTPSNIDDSGPASFF</sequence>
<dbReference type="GO" id="GO:0030182">
    <property type="term" value="P:neuron differentiation"/>
    <property type="evidence" value="ECO:0007669"/>
    <property type="project" value="TreeGrafter"/>
</dbReference>
<dbReference type="InterPro" id="IPR001356">
    <property type="entry name" value="HD"/>
</dbReference>
<dbReference type="GO" id="GO:0000977">
    <property type="term" value="F:RNA polymerase II transcription regulatory region sequence-specific DNA binding"/>
    <property type="evidence" value="ECO:0007669"/>
    <property type="project" value="TreeGrafter"/>
</dbReference>
<dbReference type="Gene3D" id="1.10.10.60">
    <property type="entry name" value="Homeodomain-like"/>
    <property type="match status" value="1"/>
</dbReference>
<dbReference type="InterPro" id="IPR050453">
    <property type="entry name" value="LIM_Homeobox_TF"/>
</dbReference>
<dbReference type="SMART" id="SM00132">
    <property type="entry name" value="LIM"/>
    <property type="match status" value="2"/>
</dbReference>
<evidence type="ECO:0000313" key="19">
    <source>
        <dbReference type="Proteomes" id="UP000886611"/>
    </source>
</evidence>
<dbReference type="PROSITE" id="PS00478">
    <property type="entry name" value="LIM_DOMAIN_1"/>
    <property type="match status" value="2"/>
</dbReference>
<comment type="caution">
    <text evidence="18">The sequence shown here is derived from an EMBL/GenBank/DDBJ whole genome shotgun (WGS) entry which is preliminary data.</text>
</comment>
<dbReference type="PANTHER" id="PTHR24208:SF95">
    <property type="entry name" value="LIM_HOMEOBOX PROTEIN LHX9"/>
    <property type="match status" value="1"/>
</dbReference>
<keyword evidence="8 12" id="KW-0371">Homeobox</keyword>
<dbReference type="PROSITE" id="PS50071">
    <property type="entry name" value="HOMEOBOX_2"/>
    <property type="match status" value="1"/>
</dbReference>
<dbReference type="InterPro" id="IPR000164">
    <property type="entry name" value="Histone_H3/CENP-A"/>
</dbReference>
<evidence type="ECO:0000256" key="9">
    <source>
        <dbReference type="ARBA" id="ARBA00023242"/>
    </source>
</evidence>
<evidence type="ECO:0000259" key="16">
    <source>
        <dbReference type="PROSITE" id="PS50023"/>
    </source>
</evidence>
<evidence type="ECO:0000256" key="6">
    <source>
        <dbReference type="ARBA" id="ARBA00023038"/>
    </source>
</evidence>
<evidence type="ECO:0000256" key="14">
    <source>
        <dbReference type="RuleBase" id="RU000682"/>
    </source>
</evidence>
<dbReference type="Pfam" id="PF00125">
    <property type="entry name" value="Histone"/>
    <property type="match status" value="1"/>
</dbReference>
<dbReference type="PANTHER" id="PTHR24208">
    <property type="entry name" value="LIM/HOMEOBOX PROTEIN LHX"/>
    <property type="match status" value="1"/>
</dbReference>
<comment type="subcellular location">
    <subcellularLocation>
        <location evidence="1 12 14">Nucleus</location>
    </subcellularLocation>
</comment>
<dbReference type="Gene3D" id="1.10.20.10">
    <property type="entry name" value="Histone, subunit A"/>
    <property type="match status" value="1"/>
</dbReference>
<evidence type="ECO:0000313" key="18">
    <source>
        <dbReference type="EMBL" id="KAG2469319.1"/>
    </source>
</evidence>
<name>A0A8X8BWK0_POLSE</name>
<keyword evidence="19" id="KW-1185">Reference proteome</keyword>
<dbReference type="InterPro" id="IPR017970">
    <property type="entry name" value="Homeobox_CS"/>
</dbReference>
<comment type="similarity">
    <text evidence="2">Belongs to the histone H3 family.</text>
</comment>
<feature type="domain" description="LIM zinc-binding" evidence="16">
    <location>
        <begin position="94"/>
        <end position="155"/>
    </location>
</feature>
<dbReference type="CDD" id="cd00086">
    <property type="entry name" value="homeodomain"/>
    <property type="match status" value="1"/>
</dbReference>
<evidence type="ECO:0000256" key="5">
    <source>
        <dbReference type="ARBA" id="ARBA00022833"/>
    </source>
</evidence>
<accession>A0A8X8BWK0</accession>
<dbReference type="Pfam" id="PF00046">
    <property type="entry name" value="Homeodomain"/>
    <property type="match status" value="1"/>
</dbReference>
<dbReference type="Gene3D" id="2.10.110.10">
    <property type="entry name" value="Cysteine Rich Protein"/>
    <property type="match status" value="2"/>
</dbReference>
<feature type="region of interest" description="Disordered" evidence="15">
    <location>
        <begin position="326"/>
        <end position="372"/>
    </location>
</feature>
<dbReference type="GO" id="GO:0046982">
    <property type="term" value="F:protein heterodimerization activity"/>
    <property type="evidence" value="ECO:0007669"/>
    <property type="project" value="InterPro"/>
</dbReference>
<evidence type="ECO:0000256" key="2">
    <source>
        <dbReference type="ARBA" id="ARBA00010343"/>
    </source>
</evidence>
<keyword evidence="3 13" id="KW-0479">Metal-binding</keyword>
<proteinExistence type="inferred from homology"/>
<evidence type="ECO:0000256" key="11">
    <source>
        <dbReference type="ARBA" id="ARBA00053475"/>
    </source>
</evidence>
<evidence type="ECO:0000256" key="4">
    <source>
        <dbReference type="ARBA" id="ARBA00022737"/>
    </source>
</evidence>
<dbReference type="Pfam" id="PF00412">
    <property type="entry name" value="LIM"/>
    <property type="match status" value="2"/>
</dbReference>
<dbReference type="SUPFAM" id="SSF57716">
    <property type="entry name" value="Glucocorticoid receptor-like (DNA-binding domain)"/>
    <property type="match status" value="2"/>
</dbReference>
<feature type="domain" description="Homeobox" evidence="17">
    <location>
        <begin position="269"/>
        <end position="329"/>
    </location>
</feature>
<evidence type="ECO:0000256" key="1">
    <source>
        <dbReference type="ARBA" id="ARBA00004123"/>
    </source>
</evidence>
<reference evidence="18 19" key="1">
    <citation type="journal article" date="2021" name="Cell">
        <title>Tracing the genetic footprints of vertebrate landing in non-teleost ray-finned fishes.</title>
        <authorList>
            <person name="Bi X."/>
            <person name="Wang K."/>
            <person name="Yang L."/>
            <person name="Pan H."/>
            <person name="Jiang H."/>
            <person name="Wei Q."/>
            <person name="Fang M."/>
            <person name="Yu H."/>
            <person name="Zhu C."/>
            <person name="Cai Y."/>
            <person name="He Y."/>
            <person name="Gan X."/>
            <person name="Zeng H."/>
            <person name="Yu D."/>
            <person name="Zhu Y."/>
            <person name="Jiang H."/>
            <person name="Qiu Q."/>
            <person name="Yang H."/>
            <person name="Zhang Y.E."/>
            <person name="Wang W."/>
            <person name="Zhu M."/>
            <person name="He S."/>
            <person name="Zhang G."/>
        </authorList>
    </citation>
    <scope>NUCLEOTIDE SEQUENCE [LARGE SCALE GENOMIC DNA]</scope>
    <source>
        <strain evidence="18">Bchr_013</strain>
    </source>
</reference>
<dbReference type="InterPro" id="IPR009072">
    <property type="entry name" value="Histone-fold"/>
</dbReference>
<dbReference type="GO" id="GO:0030527">
    <property type="term" value="F:structural constituent of chromatin"/>
    <property type="evidence" value="ECO:0007669"/>
    <property type="project" value="InterPro"/>
</dbReference>
<dbReference type="GO" id="GO:0046872">
    <property type="term" value="F:metal ion binding"/>
    <property type="evidence" value="ECO:0007669"/>
    <property type="project" value="UniProtKB-KW"/>
</dbReference>
<keyword evidence="6 13" id="KW-0440">LIM domain</keyword>
<feature type="compositionally biased region" description="Polar residues" evidence="15">
    <location>
        <begin position="349"/>
        <end position="362"/>
    </location>
</feature>
<evidence type="ECO:0000256" key="7">
    <source>
        <dbReference type="ARBA" id="ARBA00023125"/>
    </source>
</evidence>
<dbReference type="PROSITE" id="PS00027">
    <property type="entry name" value="HOMEOBOX_1"/>
    <property type="match status" value="1"/>
</dbReference>
<dbReference type="SUPFAM" id="SSF46689">
    <property type="entry name" value="Homeodomain-like"/>
    <property type="match status" value="1"/>
</dbReference>
<dbReference type="AlphaFoldDB" id="A0A8X8BWK0"/>
<dbReference type="EMBL" id="JAATIS010000220">
    <property type="protein sequence ID" value="KAG2469319.1"/>
    <property type="molecule type" value="Genomic_DNA"/>
</dbReference>
<dbReference type="PROSITE" id="PS50023">
    <property type="entry name" value="LIM_DOMAIN_2"/>
    <property type="match status" value="2"/>
</dbReference>
<protein>
    <recommendedName>
        <fullName evidence="10">LIM/homeobox protein Lhx9</fullName>
    </recommendedName>
</protein>
<dbReference type="InterPro" id="IPR001781">
    <property type="entry name" value="Znf_LIM"/>
</dbReference>
<dbReference type="FunFam" id="2.10.110.10:FF:000033">
    <property type="entry name" value="LIM/homeobox protein Lhx9 isoform X2"/>
    <property type="match status" value="1"/>
</dbReference>
<feature type="compositionally biased region" description="Low complexity" evidence="15">
    <location>
        <begin position="338"/>
        <end position="348"/>
    </location>
</feature>
<evidence type="ECO:0000256" key="13">
    <source>
        <dbReference type="PROSITE-ProRule" id="PRU00125"/>
    </source>
</evidence>
<keyword evidence="9 12" id="KW-0539">Nucleus</keyword>
<feature type="DNA-binding region" description="Homeobox" evidence="12">
    <location>
        <begin position="271"/>
        <end position="330"/>
    </location>
</feature>
<dbReference type="Proteomes" id="UP000886611">
    <property type="component" value="Unassembled WGS sequence"/>
</dbReference>
<feature type="non-terminal residue" evidence="18">
    <location>
        <position position="1"/>
    </location>
</feature>